<accession>A0A0U2X377</accession>
<dbReference type="PATRIC" id="fig|1315283.4.peg.3056"/>
<organism evidence="1">
    <name type="scientific">Pseudoalteromonas translucida KMM 520</name>
    <dbReference type="NCBI Taxonomy" id="1315283"/>
    <lineage>
        <taxon>Bacteria</taxon>
        <taxon>Pseudomonadati</taxon>
        <taxon>Pseudomonadota</taxon>
        <taxon>Gammaproteobacteria</taxon>
        <taxon>Alteromonadales</taxon>
        <taxon>Pseudoalteromonadaceae</taxon>
        <taxon>Pseudoalteromonas</taxon>
    </lineage>
</organism>
<reference evidence="1 2" key="1">
    <citation type="submission" date="2015-03" db="EMBL/GenBank/DDBJ databases">
        <authorList>
            <person name="Murphy D."/>
        </authorList>
    </citation>
    <scope>NUCLEOTIDE SEQUENCE [LARGE SCALE GENOMIC DNA]</scope>
    <source>
        <strain evidence="1 2">KMM 520</strain>
    </source>
</reference>
<evidence type="ECO:0000313" key="2">
    <source>
        <dbReference type="Proteomes" id="UP000065261"/>
    </source>
</evidence>
<dbReference type="EMBL" id="CP011034">
    <property type="protein sequence ID" value="ALS34465.1"/>
    <property type="molecule type" value="Genomic_DNA"/>
</dbReference>
<proteinExistence type="predicted"/>
<dbReference type="AlphaFoldDB" id="A0A0U2X377"/>
<protein>
    <submittedName>
        <fullName evidence="1">Uncharacterized protein</fullName>
    </submittedName>
</protein>
<dbReference type="KEGG" id="ptn:PTRA_a3501"/>
<evidence type="ECO:0000313" key="1">
    <source>
        <dbReference type="EMBL" id="ALS34465.1"/>
    </source>
</evidence>
<dbReference type="Proteomes" id="UP000065261">
    <property type="component" value="Chromosome I"/>
</dbReference>
<sequence length="45" mass="5291">MVYSASSQYSSHLHTRTAKLITHWACWAFMRRYYLASKANTPLQI</sequence>
<gene>
    <name evidence="1" type="ORF">PTRA_a3501</name>
</gene>
<name>A0A0U2X377_9GAMM</name>